<evidence type="ECO:0000256" key="4">
    <source>
        <dbReference type="ARBA" id="ARBA00023163"/>
    </source>
</evidence>
<evidence type="ECO:0000256" key="2">
    <source>
        <dbReference type="ARBA" id="ARBA00023015"/>
    </source>
</evidence>
<keyword evidence="2" id="KW-0805">Transcription regulation</keyword>
<dbReference type="CDD" id="cd08414">
    <property type="entry name" value="PBP2_LTTR_aromatics_like"/>
    <property type="match status" value="1"/>
</dbReference>
<organism evidence="6 7">
    <name type="scientific">Rhodanobacter terrae</name>
    <dbReference type="NCBI Taxonomy" id="418647"/>
    <lineage>
        <taxon>Bacteria</taxon>
        <taxon>Pseudomonadati</taxon>
        <taxon>Pseudomonadota</taxon>
        <taxon>Gammaproteobacteria</taxon>
        <taxon>Lysobacterales</taxon>
        <taxon>Rhodanobacteraceae</taxon>
        <taxon>Rhodanobacter</taxon>
    </lineage>
</organism>
<dbReference type="Pfam" id="PF00126">
    <property type="entry name" value="HTH_1"/>
    <property type="match status" value="1"/>
</dbReference>
<dbReference type="InterPro" id="IPR000847">
    <property type="entry name" value="LysR_HTH_N"/>
</dbReference>
<dbReference type="PROSITE" id="PS50931">
    <property type="entry name" value="HTH_LYSR"/>
    <property type="match status" value="1"/>
</dbReference>
<dbReference type="SUPFAM" id="SSF53850">
    <property type="entry name" value="Periplasmic binding protein-like II"/>
    <property type="match status" value="1"/>
</dbReference>
<gene>
    <name evidence="6" type="ORF">ACFPPB_07705</name>
</gene>
<evidence type="ECO:0000313" key="7">
    <source>
        <dbReference type="Proteomes" id="UP001596111"/>
    </source>
</evidence>
<evidence type="ECO:0000313" key="6">
    <source>
        <dbReference type="EMBL" id="MFC5580995.1"/>
    </source>
</evidence>
<dbReference type="PRINTS" id="PR00039">
    <property type="entry name" value="HTHLYSR"/>
</dbReference>
<protein>
    <submittedName>
        <fullName evidence="6">LysR family transcriptional regulator</fullName>
    </submittedName>
</protein>
<accession>A0ABW0SWB0</accession>
<dbReference type="Gene3D" id="1.10.10.10">
    <property type="entry name" value="Winged helix-like DNA-binding domain superfamily/Winged helix DNA-binding domain"/>
    <property type="match status" value="1"/>
</dbReference>
<comment type="caution">
    <text evidence="6">The sequence shown here is derived from an EMBL/GenBank/DDBJ whole genome shotgun (WGS) entry which is preliminary data.</text>
</comment>
<dbReference type="InterPro" id="IPR036388">
    <property type="entry name" value="WH-like_DNA-bd_sf"/>
</dbReference>
<dbReference type="PANTHER" id="PTHR30346:SF0">
    <property type="entry name" value="HCA OPERON TRANSCRIPTIONAL ACTIVATOR HCAR"/>
    <property type="match status" value="1"/>
</dbReference>
<keyword evidence="3" id="KW-0238">DNA-binding</keyword>
<evidence type="ECO:0000256" key="1">
    <source>
        <dbReference type="ARBA" id="ARBA00009437"/>
    </source>
</evidence>
<keyword evidence="4" id="KW-0804">Transcription</keyword>
<dbReference type="InterPro" id="IPR036390">
    <property type="entry name" value="WH_DNA-bd_sf"/>
</dbReference>
<feature type="domain" description="HTH lysR-type" evidence="5">
    <location>
        <begin position="1"/>
        <end position="58"/>
    </location>
</feature>
<comment type="similarity">
    <text evidence="1">Belongs to the LysR transcriptional regulatory family.</text>
</comment>
<keyword evidence="7" id="KW-1185">Reference proteome</keyword>
<dbReference type="EMBL" id="JBHSNG010000006">
    <property type="protein sequence ID" value="MFC5580995.1"/>
    <property type="molecule type" value="Genomic_DNA"/>
</dbReference>
<dbReference type="RefSeq" id="WP_377326008.1">
    <property type="nucleotide sequence ID" value="NZ_JBHSNG010000006.1"/>
</dbReference>
<sequence length="312" mass="33811">MNFRHLRFFIVVAEELHFARAAERLHVEQSPLSRAIKALECDLGVQLFERTTRNTRLTWAGQVFLDEARRILAGVEQAKASVIAAATGSQGRLRLALSDGIAPLRLAAVLAQCREEEPEVEIRVFEMPFAQQIRGLRSDLLDVGLALAGDVGDGIVATPVWADPMAVVVPARHPLLVHKRIPLGEALKYPLILCHPEAGSGCYSQIVAILRTVEAEPTVIEHATSLEILLTLVGAGYGVGFAIASQIASIQRADVIARPLAGRSPLLKTFLLRDNHEPPDVVKRFIERLLSAEGALLCNGGGPVCPSEVDAR</sequence>
<dbReference type="Pfam" id="PF03466">
    <property type="entry name" value="LysR_substrate"/>
    <property type="match status" value="1"/>
</dbReference>
<dbReference type="PANTHER" id="PTHR30346">
    <property type="entry name" value="TRANSCRIPTIONAL DUAL REGULATOR HCAR-RELATED"/>
    <property type="match status" value="1"/>
</dbReference>
<evidence type="ECO:0000259" key="5">
    <source>
        <dbReference type="PROSITE" id="PS50931"/>
    </source>
</evidence>
<evidence type="ECO:0000256" key="3">
    <source>
        <dbReference type="ARBA" id="ARBA00023125"/>
    </source>
</evidence>
<dbReference type="Gene3D" id="3.40.190.10">
    <property type="entry name" value="Periplasmic binding protein-like II"/>
    <property type="match status" value="2"/>
</dbReference>
<name>A0ABW0SWB0_9GAMM</name>
<dbReference type="Proteomes" id="UP001596111">
    <property type="component" value="Unassembled WGS sequence"/>
</dbReference>
<dbReference type="SUPFAM" id="SSF46785">
    <property type="entry name" value="Winged helix' DNA-binding domain"/>
    <property type="match status" value="1"/>
</dbReference>
<proteinExistence type="inferred from homology"/>
<dbReference type="InterPro" id="IPR005119">
    <property type="entry name" value="LysR_subst-bd"/>
</dbReference>
<reference evidence="7" key="1">
    <citation type="journal article" date="2019" name="Int. J. Syst. Evol. Microbiol.">
        <title>The Global Catalogue of Microorganisms (GCM) 10K type strain sequencing project: providing services to taxonomists for standard genome sequencing and annotation.</title>
        <authorList>
            <consortium name="The Broad Institute Genomics Platform"/>
            <consortium name="The Broad Institute Genome Sequencing Center for Infectious Disease"/>
            <person name="Wu L."/>
            <person name="Ma J."/>
        </authorList>
    </citation>
    <scope>NUCLEOTIDE SEQUENCE [LARGE SCALE GENOMIC DNA]</scope>
    <source>
        <strain evidence="7">CGMCC 1.13587</strain>
    </source>
</reference>